<gene>
    <name evidence="1" type="ORF">HII31_10167</name>
</gene>
<keyword evidence="2" id="KW-1185">Reference proteome</keyword>
<reference evidence="1" key="1">
    <citation type="submission" date="2020-04" db="EMBL/GenBank/DDBJ databases">
        <title>Draft genome resource of the tomato pathogen Pseudocercospora fuligena.</title>
        <authorList>
            <person name="Zaccaron A."/>
        </authorList>
    </citation>
    <scope>NUCLEOTIDE SEQUENCE</scope>
    <source>
        <strain evidence="1">PF001</strain>
    </source>
</reference>
<dbReference type="AlphaFoldDB" id="A0A8H6RAW9"/>
<dbReference type="EMBL" id="JABCIY010000209">
    <property type="protein sequence ID" value="KAF7188505.1"/>
    <property type="molecule type" value="Genomic_DNA"/>
</dbReference>
<evidence type="ECO:0000313" key="2">
    <source>
        <dbReference type="Proteomes" id="UP000660729"/>
    </source>
</evidence>
<accession>A0A8H6RAW9</accession>
<comment type="caution">
    <text evidence="1">The sequence shown here is derived from an EMBL/GenBank/DDBJ whole genome shotgun (WGS) entry which is preliminary data.</text>
</comment>
<protein>
    <submittedName>
        <fullName evidence="1">Uncharacterized protein</fullName>
    </submittedName>
</protein>
<sequence>MILAATSLHLVQRHWFTSLDKTTHTKEELYNPFLSNTTAQETYQTTPQLLPRAPKRSWQDSITFGKTLICAMQERIDPETGDTKIAKQSKWKWSDTSKYGWSLTLNRNALRTEFTRDSAHVMGLKPVMKELGISFDENNVKDWRVAGLSHQFETKEGQGDDYVVYPATTARYSGWYDLLQDQATIIARFSFSPDYMVGHKGIQLGGNKKLPPLQKWSDLTYLLWEKLSSGDGAAGSTGSAAAGKSNLKHVFQHHVVNKDTQNTIKRAKGGGSDEGVASWPGWTFEPGTEAFESVLSAPNAYGVAFMLSTHKAEGQLGLRMIDKIQAFNCPNQVGDMKLDQWCLYSHIAPVVE</sequence>
<proteinExistence type="predicted"/>
<evidence type="ECO:0000313" key="1">
    <source>
        <dbReference type="EMBL" id="KAF7188505.1"/>
    </source>
</evidence>
<dbReference type="OrthoDB" id="5337308at2759"/>
<organism evidence="1 2">
    <name type="scientific">Pseudocercospora fuligena</name>
    <dbReference type="NCBI Taxonomy" id="685502"/>
    <lineage>
        <taxon>Eukaryota</taxon>
        <taxon>Fungi</taxon>
        <taxon>Dikarya</taxon>
        <taxon>Ascomycota</taxon>
        <taxon>Pezizomycotina</taxon>
        <taxon>Dothideomycetes</taxon>
        <taxon>Dothideomycetidae</taxon>
        <taxon>Mycosphaerellales</taxon>
        <taxon>Mycosphaerellaceae</taxon>
        <taxon>Pseudocercospora</taxon>
    </lineage>
</organism>
<dbReference type="Proteomes" id="UP000660729">
    <property type="component" value="Unassembled WGS sequence"/>
</dbReference>
<name>A0A8H6RAW9_9PEZI</name>